<dbReference type="AlphaFoldDB" id="A0AAW3N3R5"/>
<dbReference type="EMBL" id="LPBJ01000013">
    <property type="protein sequence ID" value="KVQ02797.1"/>
    <property type="molecule type" value="Genomic_DNA"/>
</dbReference>
<reference evidence="1 2" key="1">
    <citation type="submission" date="2015-11" db="EMBL/GenBank/DDBJ databases">
        <title>Expanding the genomic diversity of Burkholderia species for the development of highly accurate diagnostics.</title>
        <authorList>
            <person name="Sahl J."/>
            <person name="Keim P."/>
            <person name="Wagner D."/>
        </authorList>
    </citation>
    <scope>NUCLEOTIDE SEQUENCE [LARGE SCALE GENOMIC DNA]</scope>
    <source>
        <strain evidence="1 2">MSMB1808WGS</strain>
    </source>
</reference>
<gene>
    <name evidence="1" type="ORF">WJ96_29800</name>
</gene>
<keyword evidence="2" id="KW-1185">Reference proteome</keyword>
<dbReference type="Proteomes" id="UP000056453">
    <property type="component" value="Unassembled WGS sequence"/>
</dbReference>
<evidence type="ECO:0000313" key="2">
    <source>
        <dbReference type="Proteomes" id="UP000056453"/>
    </source>
</evidence>
<evidence type="ECO:0000313" key="1">
    <source>
        <dbReference type="EMBL" id="KVQ02797.1"/>
    </source>
</evidence>
<proteinExistence type="predicted"/>
<organism evidence="1 2">
    <name type="scientific">Burkholderia ubonensis</name>
    <dbReference type="NCBI Taxonomy" id="101571"/>
    <lineage>
        <taxon>Bacteria</taxon>
        <taxon>Pseudomonadati</taxon>
        <taxon>Pseudomonadota</taxon>
        <taxon>Betaproteobacteria</taxon>
        <taxon>Burkholderiales</taxon>
        <taxon>Burkholderiaceae</taxon>
        <taxon>Burkholderia</taxon>
        <taxon>Burkholderia cepacia complex</taxon>
    </lineage>
</organism>
<comment type="caution">
    <text evidence="1">The sequence shown here is derived from an EMBL/GenBank/DDBJ whole genome shotgun (WGS) entry which is preliminary data.</text>
</comment>
<accession>A0AAW3N3R5</accession>
<name>A0AAW3N3R5_9BURK</name>
<protein>
    <submittedName>
        <fullName evidence="1">Uncharacterized protein</fullName>
    </submittedName>
</protein>
<sequence length="92" mass="9975">MWAVLAQARAEMSRHLGALAVQPALGAVVPPGAPRPMTDLNGDIMRRLLLRLKPARRYQIAATSAIIDDALVQTANARPVMPFLTQPIVNTH</sequence>